<evidence type="ECO:0000313" key="2">
    <source>
        <dbReference type="Proteomes" id="UP001239111"/>
    </source>
</evidence>
<protein>
    <submittedName>
        <fullName evidence="1">Uncharacterized protein</fullName>
    </submittedName>
</protein>
<comment type="caution">
    <text evidence="1">The sequence shown here is derived from an EMBL/GenBank/DDBJ whole genome shotgun (WGS) entry which is preliminary data.</text>
</comment>
<name>A0ACC2PQ09_9HYME</name>
<accession>A0ACC2PQ09</accession>
<reference evidence="1" key="1">
    <citation type="submission" date="2023-04" db="EMBL/GenBank/DDBJ databases">
        <title>A chromosome-level genome assembly of the parasitoid wasp Eretmocerus hayati.</title>
        <authorList>
            <person name="Zhong Y."/>
            <person name="Liu S."/>
            <person name="Liu Y."/>
        </authorList>
    </citation>
    <scope>NUCLEOTIDE SEQUENCE</scope>
    <source>
        <strain evidence="1">ZJU_SS_LIU_2023</strain>
    </source>
</reference>
<sequence>MATGHHPTVAIREGVSALELCVNQQNLTNMFAISVEFSKGNNLDLIFSNIGDIHFEECLDPIIDNSLYHRAINSFRPIEYLSKNKCEQIYFDYGKANYDGIEKELSEIKWEEFFNDDSDIDTDIEKYYKFIFELVSCHVPSCRKFDSSFPPCFTSKIRKEVFLKKKLHAKIKETWLDVDYHKFQNQRRKCKFLIAQSFKEYSARIESHIKKDARLF</sequence>
<dbReference type="EMBL" id="CM056741">
    <property type="protein sequence ID" value="KAJ8685492.1"/>
    <property type="molecule type" value="Genomic_DNA"/>
</dbReference>
<proteinExistence type="predicted"/>
<organism evidence="1 2">
    <name type="scientific">Eretmocerus hayati</name>
    <dbReference type="NCBI Taxonomy" id="131215"/>
    <lineage>
        <taxon>Eukaryota</taxon>
        <taxon>Metazoa</taxon>
        <taxon>Ecdysozoa</taxon>
        <taxon>Arthropoda</taxon>
        <taxon>Hexapoda</taxon>
        <taxon>Insecta</taxon>
        <taxon>Pterygota</taxon>
        <taxon>Neoptera</taxon>
        <taxon>Endopterygota</taxon>
        <taxon>Hymenoptera</taxon>
        <taxon>Apocrita</taxon>
        <taxon>Proctotrupomorpha</taxon>
        <taxon>Chalcidoidea</taxon>
        <taxon>Aphelinidae</taxon>
        <taxon>Aphelininae</taxon>
        <taxon>Eretmocerus</taxon>
    </lineage>
</organism>
<keyword evidence="2" id="KW-1185">Reference proteome</keyword>
<evidence type="ECO:0000313" key="1">
    <source>
        <dbReference type="EMBL" id="KAJ8685492.1"/>
    </source>
</evidence>
<dbReference type="Proteomes" id="UP001239111">
    <property type="component" value="Chromosome 1"/>
</dbReference>
<gene>
    <name evidence="1" type="ORF">QAD02_021285</name>
</gene>